<dbReference type="GO" id="GO:0003677">
    <property type="term" value="F:DNA binding"/>
    <property type="evidence" value="ECO:0007669"/>
    <property type="project" value="InterPro"/>
</dbReference>
<keyword evidence="2" id="KW-0614">Plasmid</keyword>
<accession>A0AAJ6JXE3</accession>
<dbReference type="InterPro" id="IPR010982">
    <property type="entry name" value="Lambda_DNA-bd_dom_sf"/>
</dbReference>
<sequence>MRVSKRKFNRDSFADAVGAEIADLRRQKFWSGKQLGRLIGVSQQQISRYENGVCEITTSTLCALLHHLEISLSLFFYRVALRLEKNQSAVYADFGTLFEKLGPHSERDTSLDIYAHF</sequence>
<dbReference type="AlphaFoldDB" id="A0AAJ6JXE3"/>
<dbReference type="InterPro" id="IPR001387">
    <property type="entry name" value="Cro/C1-type_HTH"/>
</dbReference>
<proteinExistence type="predicted"/>
<gene>
    <name evidence="2" type="ORF">KOF27_21235</name>
</gene>
<geneLocation type="plasmid" evidence="2 3">
    <name>p15628A_320</name>
</geneLocation>
<evidence type="ECO:0000313" key="2">
    <source>
        <dbReference type="EMBL" id="WHT95744.1"/>
    </source>
</evidence>
<dbReference type="CDD" id="cd00093">
    <property type="entry name" value="HTH_XRE"/>
    <property type="match status" value="1"/>
</dbReference>
<dbReference type="Proteomes" id="UP000682358">
    <property type="component" value="Plasmid p15628A_320"/>
</dbReference>
<dbReference type="SMART" id="SM00530">
    <property type="entry name" value="HTH_XRE"/>
    <property type="match status" value="1"/>
</dbReference>
<evidence type="ECO:0000313" key="3">
    <source>
        <dbReference type="Proteomes" id="UP000682358"/>
    </source>
</evidence>
<evidence type="ECO:0000259" key="1">
    <source>
        <dbReference type="PROSITE" id="PS50943"/>
    </source>
</evidence>
<organism evidence="2 3">
    <name type="scientific">Providencia rettgeri</name>
    <dbReference type="NCBI Taxonomy" id="587"/>
    <lineage>
        <taxon>Bacteria</taxon>
        <taxon>Pseudomonadati</taxon>
        <taxon>Pseudomonadota</taxon>
        <taxon>Gammaproteobacteria</taxon>
        <taxon>Enterobacterales</taxon>
        <taxon>Morganellaceae</taxon>
        <taxon>Providencia</taxon>
    </lineage>
</organism>
<feature type="domain" description="HTH cro/C1-type" evidence="1">
    <location>
        <begin position="21"/>
        <end position="75"/>
    </location>
</feature>
<dbReference type="EMBL" id="CP123373">
    <property type="protein sequence ID" value="WHT95744.1"/>
    <property type="molecule type" value="Genomic_DNA"/>
</dbReference>
<dbReference type="Pfam" id="PF01381">
    <property type="entry name" value="HTH_3"/>
    <property type="match status" value="1"/>
</dbReference>
<dbReference type="RefSeq" id="WP_283656793.1">
    <property type="nucleotide sequence ID" value="NZ_CP123366.1"/>
</dbReference>
<dbReference type="Gene3D" id="1.10.260.40">
    <property type="entry name" value="lambda repressor-like DNA-binding domains"/>
    <property type="match status" value="1"/>
</dbReference>
<protein>
    <submittedName>
        <fullName evidence="2">Helix-turn-helix transcriptional regulator</fullName>
    </submittedName>
</protein>
<name>A0AAJ6JXE3_PRORE</name>
<reference evidence="2" key="1">
    <citation type="submission" date="2023-04" db="EMBL/GenBank/DDBJ databases">
        <title>Co-integrate Col3M blaNDM-1-harbouring plasmids in clinical Providencia rettgeri isolates from Argentina.</title>
        <authorList>
            <person name="de Belder D."/>
            <person name="Martino F."/>
            <person name="Tijet N."/>
            <person name="Melano R.G."/>
            <person name="Faccone D."/>
            <person name="de Mendieta J.M."/>
            <person name="Rapoport M."/>
            <person name="Albornoz E."/>
            <person name="Petroni A."/>
            <person name="Tuduri E."/>
            <person name="Derdoy L."/>
            <person name="Cogut S."/>
            <person name="Errecalde L."/>
            <person name="Pasteran F."/>
            <person name="Corso A."/>
            <person name="Gomez S.A."/>
        </authorList>
    </citation>
    <scope>NUCLEOTIDE SEQUENCE</scope>
    <source>
        <strain evidence="2">PreM15628</strain>
        <plasmid evidence="2">p15628A_320</plasmid>
    </source>
</reference>
<dbReference type="SUPFAM" id="SSF47413">
    <property type="entry name" value="lambda repressor-like DNA-binding domains"/>
    <property type="match status" value="1"/>
</dbReference>
<dbReference type="PROSITE" id="PS50943">
    <property type="entry name" value="HTH_CROC1"/>
    <property type="match status" value="1"/>
</dbReference>